<dbReference type="GO" id="GO:0006412">
    <property type="term" value="P:translation"/>
    <property type="evidence" value="ECO:0007669"/>
    <property type="project" value="UniProtKB-UniRule"/>
</dbReference>
<name>A0A8H2WQQ3_9AGAM</name>
<keyword evidence="6 8" id="KW-0689">Ribosomal protein</keyword>
<feature type="compositionally biased region" description="Polar residues" evidence="11">
    <location>
        <begin position="685"/>
        <end position="697"/>
    </location>
</feature>
<dbReference type="PROSITE" id="PS00962">
    <property type="entry name" value="RIBOSOMAL_S2_1"/>
    <property type="match status" value="1"/>
</dbReference>
<dbReference type="GO" id="GO:0003735">
    <property type="term" value="F:structural constituent of ribosome"/>
    <property type="evidence" value="ECO:0007669"/>
    <property type="project" value="UniProtKB-UniRule"/>
</dbReference>
<comment type="caution">
    <text evidence="13">The sequence shown here is derived from an EMBL/GenBank/DDBJ whole genome shotgun (WGS) entry which is preliminary data.</text>
</comment>
<sequence length="697" mass="76093">MTSTKTEIHATHLTSRFAREDVAFLDAGLGTTLEDVLHKNISHPLWSAHLIDTDPDAIVEAHLAFLQAGSSIILTATYQCAHETFTRAGYTREQYVSITHKAIALAVRAREEYTKTAPSSATIPRIALSLGPFGATLSPAAEFSGIYPSPYGPPQPVTFFTGEHASENELKAEDALFDFHLQRISMLASSKETWDAIDIIAFETVPLVREAKAIRRAMSTLASANPSMQIPPWWISFNFPDGVLPEQTSQGIHYTAGDAVKACFEGHETVPDAFGINCTQVKHLERCLSLASETLQDLGHKPHPKDRRVSILDPQRVPSNSGPALVLYPNGGRVYDPTTMTWFPVVPTTSKTQGLPEADAWAVGLAEVVHDAVPENSASFPGSGPKQSSVARLASSHRRTNAFRRRRPPLNAMASKYPAALNPTEEDIQLLLSAQSHLGTKNCDKQMEPYVWKRRADGIHIINIGKTWEKLVFAARIIAAVENPSDVVAISARAYGQRAVLKFAANTGAQAIAGRFTPGNFTNYITRSFKEPRLIIVTDPRVDHQAIREASYVNIPVIALCDTDAPLKFVDVAIPANNKSRHSIGLLWWLLAREVLRLRGTVPRTADGWNVMVDMFFYRDPEEEKAEQQEALPKTTDDAAQPAVEWDATGAATNAGVAAVTADAGLEWSADPGATDWAAEPAGTTWGNEPTADTTWN</sequence>
<gene>
    <name evidence="8" type="primary">RPS0</name>
    <name evidence="13" type="ORF">RDB_LOCUS3530</name>
</gene>
<dbReference type="GO" id="GO:0032259">
    <property type="term" value="P:methylation"/>
    <property type="evidence" value="ECO:0007669"/>
    <property type="project" value="UniProtKB-KW"/>
</dbReference>
<evidence type="ECO:0000256" key="1">
    <source>
        <dbReference type="ARBA" id="ARBA00004496"/>
    </source>
</evidence>
<dbReference type="InterPro" id="IPR018130">
    <property type="entry name" value="Ribosomal_uS2_CS"/>
</dbReference>
<accession>A0A8H2WQQ3</accession>
<dbReference type="Gene3D" id="3.40.50.10490">
    <property type="entry name" value="Glucose-6-phosphate isomerase like protein, domain 1"/>
    <property type="match status" value="1"/>
</dbReference>
<dbReference type="SUPFAM" id="SSF82282">
    <property type="entry name" value="Homocysteine S-methyltransferase"/>
    <property type="match status" value="1"/>
</dbReference>
<evidence type="ECO:0000313" key="13">
    <source>
        <dbReference type="EMBL" id="CAE6401024.1"/>
    </source>
</evidence>
<dbReference type="NCBIfam" id="TIGR01012">
    <property type="entry name" value="uS2_euk_arch"/>
    <property type="match status" value="1"/>
</dbReference>
<evidence type="ECO:0000256" key="9">
    <source>
        <dbReference type="PROSITE-ProRule" id="PRU00333"/>
    </source>
</evidence>
<comment type="similarity">
    <text evidence="2 8 10">Belongs to the universal ribosomal protein uS2 family.</text>
</comment>
<dbReference type="PROSITE" id="PS00963">
    <property type="entry name" value="RIBOSOMAL_S2_2"/>
    <property type="match status" value="1"/>
</dbReference>
<keyword evidence="4" id="KW-0489">Methyltransferase</keyword>
<evidence type="ECO:0000256" key="4">
    <source>
        <dbReference type="ARBA" id="ARBA00022603"/>
    </source>
</evidence>
<evidence type="ECO:0000256" key="8">
    <source>
        <dbReference type="HAMAP-Rule" id="MF_03015"/>
    </source>
</evidence>
<evidence type="ECO:0000256" key="2">
    <source>
        <dbReference type="ARBA" id="ARBA00006242"/>
    </source>
</evidence>
<evidence type="ECO:0000256" key="3">
    <source>
        <dbReference type="ARBA" id="ARBA00022490"/>
    </source>
</evidence>
<dbReference type="Pfam" id="PF00318">
    <property type="entry name" value="Ribosomal_S2"/>
    <property type="match status" value="2"/>
</dbReference>
<organism evidence="13 14">
    <name type="scientific">Rhizoctonia solani</name>
    <dbReference type="NCBI Taxonomy" id="456999"/>
    <lineage>
        <taxon>Eukaryota</taxon>
        <taxon>Fungi</taxon>
        <taxon>Dikarya</taxon>
        <taxon>Basidiomycota</taxon>
        <taxon>Agaricomycotina</taxon>
        <taxon>Agaricomycetes</taxon>
        <taxon>Cantharellales</taxon>
        <taxon>Ceratobasidiaceae</taxon>
        <taxon>Rhizoctonia</taxon>
    </lineage>
</organism>
<protein>
    <recommendedName>
        <fullName evidence="8">Small ribosomal subunit protein uS2</fullName>
    </recommendedName>
</protein>
<keyword evidence="5" id="KW-0808">Transferase</keyword>
<feature type="region of interest" description="Disordered" evidence="11">
    <location>
        <begin position="376"/>
        <end position="400"/>
    </location>
</feature>
<feature type="region of interest" description="Disordered" evidence="11">
    <location>
        <begin position="669"/>
        <end position="697"/>
    </location>
</feature>
<keyword evidence="7 8" id="KW-0687">Ribonucleoprotein</keyword>
<dbReference type="InterPro" id="IPR023591">
    <property type="entry name" value="Ribosomal_uS2_flav_dom_sf"/>
</dbReference>
<dbReference type="GO" id="GO:0000028">
    <property type="term" value="P:ribosomal small subunit assembly"/>
    <property type="evidence" value="ECO:0007669"/>
    <property type="project" value="UniProtKB-UniRule"/>
</dbReference>
<dbReference type="PANTHER" id="PTHR11489">
    <property type="entry name" value="40S RIBOSOMAL PROTEIN SA"/>
    <property type="match status" value="1"/>
</dbReference>
<proteinExistence type="inferred from homology"/>
<dbReference type="InterPro" id="IPR036589">
    <property type="entry name" value="HCY_dom_sf"/>
</dbReference>
<evidence type="ECO:0000256" key="6">
    <source>
        <dbReference type="ARBA" id="ARBA00022980"/>
    </source>
</evidence>
<comment type="function">
    <text evidence="8">Required for the assembly and/or stability of the 40S ribosomal subunit. Required for the processing of the 20S rRNA-precursor to mature 18S rRNA in a late step of the maturation of 40S ribosomal subunits.</text>
</comment>
<dbReference type="InterPro" id="IPR005707">
    <property type="entry name" value="Ribosomal_uS2_euk/arc"/>
</dbReference>
<dbReference type="CDD" id="cd01425">
    <property type="entry name" value="RPS2"/>
    <property type="match status" value="1"/>
</dbReference>
<dbReference type="PROSITE" id="PS50970">
    <property type="entry name" value="HCY"/>
    <property type="match status" value="1"/>
</dbReference>
<comment type="caution">
    <text evidence="9">Lacks conserved residue(s) required for the propagation of feature annotation.</text>
</comment>
<dbReference type="FunFam" id="3.40.50.10490:FF:000010">
    <property type="entry name" value="40S ribosomal protein S0"/>
    <property type="match status" value="1"/>
</dbReference>
<evidence type="ECO:0000313" key="14">
    <source>
        <dbReference type="Proteomes" id="UP000663888"/>
    </source>
</evidence>
<reference evidence="13" key="1">
    <citation type="submission" date="2021-01" db="EMBL/GenBank/DDBJ databases">
        <authorList>
            <person name="Kaushik A."/>
        </authorList>
    </citation>
    <scope>NUCLEOTIDE SEQUENCE</scope>
    <source>
        <strain evidence="13">AG4-R118</strain>
    </source>
</reference>
<keyword evidence="3 8" id="KW-0963">Cytoplasm</keyword>
<dbReference type="InterPro" id="IPR003726">
    <property type="entry name" value="HCY_dom"/>
</dbReference>
<evidence type="ECO:0000259" key="12">
    <source>
        <dbReference type="PROSITE" id="PS50970"/>
    </source>
</evidence>
<dbReference type="InterPro" id="IPR001865">
    <property type="entry name" value="Ribosomal_uS2"/>
</dbReference>
<dbReference type="GO" id="GO:0022627">
    <property type="term" value="C:cytosolic small ribosomal subunit"/>
    <property type="evidence" value="ECO:0007669"/>
    <property type="project" value="UniProtKB-UniRule"/>
</dbReference>
<comment type="subunit">
    <text evidence="8">Component of the small ribosomal subunit. Mature ribosomes consist of a small (40S) and a large (60S) subunit. The 40S subunit contains about 33 different proteins and 1 molecule of RNA (18S). The 60S subunit contains about 49 different proteins and 3 molecules of RNA (25S, 5.8S and 5S). Interacts with RPS21.</text>
</comment>
<dbReference type="SUPFAM" id="SSF52313">
    <property type="entry name" value="Ribosomal protein S2"/>
    <property type="match status" value="1"/>
</dbReference>
<dbReference type="AlphaFoldDB" id="A0A8H2WQQ3"/>
<comment type="subcellular location">
    <subcellularLocation>
        <location evidence="1 8">Cytoplasm</location>
    </subcellularLocation>
</comment>
<dbReference type="InterPro" id="IPR027498">
    <property type="entry name" value="Ribosomal_uS2_euk"/>
</dbReference>
<feature type="domain" description="Hcy-binding" evidence="12">
    <location>
        <begin position="11"/>
        <end position="384"/>
    </location>
</feature>
<dbReference type="Gene3D" id="3.20.20.330">
    <property type="entry name" value="Homocysteine-binding-like domain"/>
    <property type="match status" value="1"/>
</dbReference>
<dbReference type="HAMAP" id="MF_03015">
    <property type="entry name" value="Ribosomal_S2_euk"/>
    <property type="match status" value="1"/>
</dbReference>
<dbReference type="Proteomes" id="UP000663888">
    <property type="component" value="Unassembled WGS sequence"/>
</dbReference>
<evidence type="ECO:0000256" key="11">
    <source>
        <dbReference type="SAM" id="MobiDB-lite"/>
    </source>
</evidence>
<evidence type="ECO:0000256" key="5">
    <source>
        <dbReference type="ARBA" id="ARBA00022679"/>
    </source>
</evidence>
<dbReference type="PRINTS" id="PR00395">
    <property type="entry name" value="RIBOSOMALS2"/>
</dbReference>
<evidence type="ECO:0000256" key="7">
    <source>
        <dbReference type="ARBA" id="ARBA00023274"/>
    </source>
</evidence>
<feature type="compositionally biased region" description="Polar residues" evidence="11">
    <location>
        <begin position="376"/>
        <end position="390"/>
    </location>
</feature>
<dbReference type="EMBL" id="CAJMWX010000091">
    <property type="protein sequence ID" value="CAE6401024.1"/>
    <property type="molecule type" value="Genomic_DNA"/>
</dbReference>
<dbReference type="GO" id="GO:0008168">
    <property type="term" value="F:methyltransferase activity"/>
    <property type="evidence" value="ECO:0007669"/>
    <property type="project" value="UniProtKB-KW"/>
</dbReference>
<evidence type="ECO:0000256" key="10">
    <source>
        <dbReference type="RuleBase" id="RU003631"/>
    </source>
</evidence>
<dbReference type="Pfam" id="PF02574">
    <property type="entry name" value="S-methyl_trans"/>
    <property type="match status" value="1"/>
</dbReference>